<keyword evidence="2" id="KW-1185">Reference proteome</keyword>
<evidence type="ECO:0000313" key="2">
    <source>
        <dbReference type="Proteomes" id="UP001518989"/>
    </source>
</evidence>
<accession>A0ABS3KKK6</accession>
<dbReference type="RefSeq" id="WP_207415381.1">
    <property type="nucleotide sequence ID" value="NZ_CP061179.1"/>
</dbReference>
<gene>
    <name evidence="1" type="ORF">IAI61_03055</name>
</gene>
<comment type="caution">
    <text evidence="1">The sequence shown here is derived from an EMBL/GenBank/DDBJ whole genome shotgun (WGS) entry which is preliminary data.</text>
</comment>
<evidence type="ECO:0000313" key="1">
    <source>
        <dbReference type="EMBL" id="MBO1077994.1"/>
    </source>
</evidence>
<dbReference type="EMBL" id="JACTNG010000001">
    <property type="protein sequence ID" value="MBO1077994.1"/>
    <property type="molecule type" value="Genomic_DNA"/>
</dbReference>
<dbReference type="InterPro" id="IPR053714">
    <property type="entry name" value="Iso_Racemase_Enz_sf"/>
</dbReference>
<dbReference type="InterPro" id="IPR026286">
    <property type="entry name" value="MaiA/AMDase"/>
</dbReference>
<dbReference type="Pfam" id="PF17645">
    <property type="entry name" value="Amdase"/>
    <property type="match status" value="1"/>
</dbReference>
<dbReference type="Proteomes" id="UP001518989">
    <property type="component" value="Unassembled WGS sequence"/>
</dbReference>
<dbReference type="Gene3D" id="3.40.50.12500">
    <property type="match status" value="1"/>
</dbReference>
<name>A0ABS3KKK6_9PROT</name>
<dbReference type="PANTHER" id="PTHR40267:SF1">
    <property type="entry name" value="BLR3294 PROTEIN"/>
    <property type="match status" value="1"/>
</dbReference>
<organism evidence="1 2">
    <name type="scientific">Roseomonas haemaphysalidis</name>
    <dbReference type="NCBI Taxonomy" id="2768162"/>
    <lineage>
        <taxon>Bacteria</taxon>
        <taxon>Pseudomonadati</taxon>
        <taxon>Pseudomonadota</taxon>
        <taxon>Alphaproteobacteria</taxon>
        <taxon>Acetobacterales</taxon>
        <taxon>Roseomonadaceae</taxon>
        <taxon>Roseomonas</taxon>
    </lineage>
</organism>
<sequence length="258" mass="26700">MSTEYAPRGLVGVLTPQANTTVEPEFALLCPPGYALLNARMCSGKPTIVARLLDYLAGLDGAAAQFANAPLGAIAFACTGASYFAGPAEEDAIVARMEAATGHPVVTAARAVRDALDVLGARRIGLVSPYPADLTEAARGYWTARGFEVAAVAGATLQEGAFHPIYAMAADTAEQALAGLPEGLDAVVMLGTGMPTLRPILACPRIGGAPVLSCMLALAWRSIAAVDGRAPETTDLLRWVDGAHWGPRYRALQQALAA</sequence>
<dbReference type="PANTHER" id="PTHR40267">
    <property type="entry name" value="BLR3294 PROTEIN"/>
    <property type="match status" value="1"/>
</dbReference>
<evidence type="ECO:0008006" key="3">
    <source>
        <dbReference type="Google" id="ProtNLM"/>
    </source>
</evidence>
<protein>
    <recommendedName>
        <fullName evidence="3">Arylmalonate decarboxylase</fullName>
    </recommendedName>
</protein>
<reference evidence="1 2" key="1">
    <citation type="submission" date="2020-09" db="EMBL/GenBank/DDBJ databases">
        <title>Roseomonas.</title>
        <authorList>
            <person name="Zhu W."/>
        </authorList>
    </citation>
    <scope>NUCLEOTIDE SEQUENCE [LARGE SCALE GENOMIC DNA]</scope>
    <source>
        <strain evidence="1 2">573</strain>
    </source>
</reference>
<proteinExistence type="predicted"/>